<gene>
    <name evidence="1" type="ORF">LCGC14_2106300</name>
</gene>
<dbReference type="EMBL" id="LAZR01025939">
    <property type="protein sequence ID" value="KKL70301.1"/>
    <property type="molecule type" value="Genomic_DNA"/>
</dbReference>
<dbReference type="AlphaFoldDB" id="A0A0F9EVS2"/>
<evidence type="ECO:0000313" key="1">
    <source>
        <dbReference type="EMBL" id="KKL70301.1"/>
    </source>
</evidence>
<organism evidence="1">
    <name type="scientific">marine sediment metagenome</name>
    <dbReference type="NCBI Taxonomy" id="412755"/>
    <lineage>
        <taxon>unclassified sequences</taxon>
        <taxon>metagenomes</taxon>
        <taxon>ecological metagenomes</taxon>
    </lineage>
</organism>
<name>A0A0F9EVS2_9ZZZZ</name>
<accession>A0A0F9EVS2</accession>
<sequence>MADTKISALASAALSDSDEGVVNDGGTSKKFTVAELRTALGGVGFIPLDITSLREIASNDTQNLAAHGGILAQDSVPILERTSDATDKSLRVHWVSNGVEEVQFPPVPMPPDLDETADLTVHLVAEMSGVADTPTIDIQVWDGVGDTEMGGASSALADAIGEVTVTIANANVSGNPTGFLNIGLVPGAHGTDAIYLYAAWIEYTKKLPV</sequence>
<proteinExistence type="predicted"/>
<protein>
    <submittedName>
        <fullName evidence="1">Uncharacterized protein</fullName>
    </submittedName>
</protein>
<comment type="caution">
    <text evidence="1">The sequence shown here is derived from an EMBL/GenBank/DDBJ whole genome shotgun (WGS) entry which is preliminary data.</text>
</comment>
<reference evidence="1" key="1">
    <citation type="journal article" date="2015" name="Nature">
        <title>Complex archaea that bridge the gap between prokaryotes and eukaryotes.</title>
        <authorList>
            <person name="Spang A."/>
            <person name="Saw J.H."/>
            <person name="Jorgensen S.L."/>
            <person name="Zaremba-Niedzwiedzka K."/>
            <person name="Martijn J."/>
            <person name="Lind A.E."/>
            <person name="van Eijk R."/>
            <person name="Schleper C."/>
            <person name="Guy L."/>
            <person name="Ettema T.J."/>
        </authorList>
    </citation>
    <scope>NUCLEOTIDE SEQUENCE</scope>
</reference>